<evidence type="ECO:0000313" key="6">
    <source>
        <dbReference type="EMBL" id="MCZ4243832.1"/>
    </source>
</evidence>
<evidence type="ECO:0000259" key="5">
    <source>
        <dbReference type="PROSITE" id="PS50977"/>
    </source>
</evidence>
<keyword evidence="3" id="KW-0804">Transcription</keyword>
<dbReference type="Pfam" id="PF16925">
    <property type="entry name" value="TetR_C_13"/>
    <property type="match status" value="1"/>
</dbReference>
<reference evidence="6" key="1">
    <citation type="submission" date="2022-12" db="EMBL/GenBank/DDBJ databases">
        <title>Genome sequence of HCMS5-2.</title>
        <authorList>
            <person name="Woo H."/>
        </authorList>
    </citation>
    <scope>NUCLEOTIDE SEQUENCE</scope>
    <source>
        <strain evidence="6">HCMS5-2</strain>
    </source>
</reference>
<accession>A0ABT4L7D2</accession>
<dbReference type="InterPro" id="IPR001647">
    <property type="entry name" value="HTH_TetR"/>
</dbReference>
<evidence type="ECO:0000256" key="1">
    <source>
        <dbReference type="ARBA" id="ARBA00023015"/>
    </source>
</evidence>
<feature type="domain" description="HTH tetR-type" evidence="5">
    <location>
        <begin position="5"/>
        <end position="65"/>
    </location>
</feature>
<dbReference type="PANTHER" id="PTHR47506:SF3">
    <property type="entry name" value="HTH-TYPE TRANSCRIPTIONAL REGULATOR LMRA"/>
    <property type="match status" value="1"/>
</dbReference>
<dbReference type="PROSITE" id="PS50977">
    <property type="entry name" value="HTH_TETR_2"/>
    <property type="match status" value="1"/>
</dbReference>
<dbReference type="SUPFAM" id="SSF46689">
    <property type="entry name" value="Homeodomain-like"/>
    <property type="match status" value="1"/>
</dbReference>
<feature type="DNA-binding region" description="H-T-H motif" evidence="4">
    <location>
        <begin position="28"/>
        <end position="47"/>
    </location>
</feature>
<dbReference type="RefSeq" id="WP_269426907.1">
    <property type="nucleotide sequence ID" value="NZ_JAPWGM010000002.1"/>
</dbReference>
<keyword evidence="1" id="KW-0805">Transcription regulation</keyword>
<dbReference type="InterPro" id="IPR009057">
    <property type="entry name" value="Homeodomain-like_sf"/>
</dbReference>
<evidence type="ECO:0000256" key="4">
    <source>
        <dbReference type="PROSITE-ProRule" id="PRU00335"/>
    </source>
</evidence>
<dbReference type="Pfam" id="PF00440">
    <property type="entry name" value="TetR_N"/>
    <property type="match status" value="1"/>
</dbReference>
<sequence length="195" mass="21643">MTKAEKTRQFIIEQTAPIFNMKGYAGTSMNDLTAATGLTKGSIYGNFLNKDEVAIAAFDYNLSNVVSRIGAEINRRTSTQDKLMVYAEMYHQFLSGNFAKGGCPILNTAIDADDTHPVLREKVLAAVLAWKNGITRIAEQGIVKKEIREDENPAQIALTIIAMIEGAIMIARLTEKTDYWNLIMDSLKKYINSIS</sequence>
<protein>
    <submittedName>
        <fullName evidence="6">TetR/AcrR family transcriptional regulator</fullName>
    </submittedName>
</protein>
<keyword evidence="7" id="KW-1185">Reference proteome</keyword>
<dbReference type="InterPro" id="IPR011075">
    <property type="entry name" value="TetR_C"/>
</dbReference>
<dbReference type="EMBL" id="JAPWGM010000002">
    <property type="protein sequence ID" value="MCZ4243832.1"/>
    <property type="molecule type" value="Genomic_DNA"/>
</dbReference>
<evidence type="ECO:0000256" key="3">
    <source>
        <dbReference type="ARBA" id="ARBA00023163"/>
    </source>
</evidence>
<dbReference type="InterPro" id="IPR036271">
    <property type="entry name" value="Tet_transcr_reg_TetR-rel_C_sf"/>
</dbReference>
<name>A0ABT4L7D2_9SPHI</name>
<evidence type="ECO:0000313" key="7">
    <source>
        <dbReference type="Proteomes" id="UP001144347"/>
    </source>
</evidence>
<dbReference type="Proteomes" id="UP001144347">
    <property type="component" value="Unassembled WGS sequence"/>
</dbReference>
<keyword evidence="2 4" id="KW-0238">DNA-binding</keyword>
<organism evidence="6 7">
    <name type="scientific">Pedobacter punctiformis</name>
    <dbReference type="NCBI Taxonomy" id="3004097"/>
    <lineage>
        <taxon>Bacteria</taxon>
        <taxon>Pseudomonadati</taxon>
        <taxon>Bacteroidota</taxon>
        <taxon>Sphingobacteriia</taxon>
        <taxon>Sphingobacteriales</taxon>
        <taxon>Sphingobacteriaceae</taxon>
        <taxon>Pedobacter</taxon>
    </lineage>
</organism>
<evidence type="ECO:0000256" key="2">
    <source>
        <dbReference type="ARBA" id="ARBA00023125"/>
    </source>
</evidence>
<dbReference type="PANTHER" id="PTHR47506">
    <property type="entry name" value="TRANSCRIPTIONAL REGULATORY PROTEIN"/>
    <property type="match status" value="1"/>
</dbReference>
<comment type="caution">
    <text evidence="6">The sequence shown here is derived from an EMBL/GenBank/DDBJ whole genome shotgun (WGS) entry which is preliminary data.</text>
</comment>
<proteinExistence type="predicted"/>
<dbReference type="Gene3D" id="1.10.357.10">
    <property type="entry name" value="Tetracycline Repressor, domain 2"/>
    <property type="match status" value="1"/>
</dbReference>
<dbReference type="SUPFAM" id="SSF48498">
    <property type="entry name" value="Tetracyclin repressor-like, C-terminal domain"/>
    <property type="match status" value="1"/>
</dbReference>
<gene>
    <name evidence="6" type="ORF">O0955_07415</name>
</gene>